<keyword evidence="7" id="KW-1133">Transmembrane helix</keyword>
<dbReference type="PANTHER" id="PTHR46471">
    <property type="entry name" value="CHITIN DEACETYLASE"/>
    <property type="match status" value="1"/>
</dbReference>
<evidence type="ECO:0000313" key="9">
    <source>
        <dbReference type="EMBL" id="KAI9255678.1"/>
    </source>
</evidence>
<accession>A0AAD5K8E4</accession>
<comment type="cofactor">
    <cofactor evidence="1">
        <name>Co(2+)</name>
        <dbReference type="ChEBI" id="CHEBI:48828"/>
    </cofactor>
</comment>
<evidence type="ECO:0000256" key="3">
    <source>
        <dbReference type="ARBA" id="ARBA00022729"/>
    </source>
</evidence>
<evidence type="ECO:0000256" key="1">
    <source>
        <dbReference type="ARBA" id="ARBA00001941"/>
    </source>
</evidence>
<evidence type="ECO:0000259" key="8">
    <source>
        <dbReference type="PROSITE" id="PS51677"/>
    </source>
</evidence>
<feature type="compositionally biased region" description="Polar residues" evidence="6">
    <location>
        <begin position="151"/>
        <end position="163"/>
    </location>
</feature>
<gene>
    <name evidence="9" type="ORF">BDA99DRAFT_562193</name>
</gene>
<keyword evidence="10" id="KW-1185">Reference proteome</keyword>
<dbReference type="GO" id="GO:0046872">
    <property type="term" value="F:metal ion binding"/>
    <property type="evidence" value="ECO:0007669"/>
    <property type="project" value="UniProtKB-KW"/>
</dbReference>
<evidence type="ECO:0000256" key="7">
    <source>
        <dbReference type="SAM" id="Phobius"/>
    </source>
</evidence>
<protein>
    <recommendedName>
        <fullName evidence="8">NodB homology domain-containing protein</fullName>
    </recommendedName>
</protein>
<feature type="compositionally biased region" description="Acidic residues" evidence="6">
    <location>
        <begin position="81"/>
        <end position="90"/>
    </location>
</feature>
<keyword evidence="4" id="KW-0378">Hydrolase</keyword>
<dbReference type="PANTHER" id="PTHR46471:SF2">
    <property type="entry name" value="CHITIN DEACETYLASE-RELATED"/>
    <property type="match status" value="1"/>
</dbReference>
<feature type="compositionally biased region" description="Polar residues" evidence="6">
    <location>
        <begin position="176"/>
        <end position="188"/>
    </location>
</feature>
<keyword evidence="3" id="KW-0732">Signal</keyword>
<keyword evidence="5" id="KW-0119">Carbohydrate metabolism</keyword>
<comment type="caution">
    <text evidence="9">The sequence shown here is derived from an EMBL/GenBank/DDBJ whole genome shotgun (WGS) entry which is preliminary data.</text>
</comment>
<feature type="compositionally biased region" description="Polar residues" evidence="6">
    <location>
        <begin position="129"/>
        <end position="138"/>
    </location>
</feature>
<feature type="domain" description="NodB homology" evidence="8">
    <location>
        <begin position="286"/>
        <end position="473"/>
    </location>
</feature>
<name>A0AAD5K8E4_9FUNG</name>
<keyword evidence="2" id="KW-0479">Metal-binding</keyword>
<dbReference type="InterPro" id="IPR002509">
    <property type="entry name" value="NODB_dom"/>
</dbReference>
<dbReference type="SUPFAM" id="SSF88713">
    <property type="entry name" value="Glycoside hydrolase/deacetylase"/>
    <property type="match status" value="1"/>
</dbReference>
<evidence type="ECO:0000256" key="4">
    <source>
        <dbReference type="ARBA" id="ARBA00022801"/>
    </source>
</evidence>
<keyword evidence="7" id="KW-0472">Membrane</keyword>
<feature type="compositionally biased region" description="Polar residues" evidence="6">
    <location>
        <begin position="201"/>
        <end position="218"/>
    </location>
</feature>
<evidence type="ECO:0000256" key="5">
    <source>
        <dbReference type="ARBA" id="ARBA00023277"/>
    </source>
</evidence>
<dbReference type="Proteomes" id="UP001209540">
    <property type="component" value="Unassembled WGS sequence"/>
</dbReference>
<reference evidence="9" key="1">
    <citation type="journal article" date="2022" name="IScience">
        <title>Evolution of zygomycete secretomes and the origins of terrestrial fungal ecologies.</title>
        <authorList>
            <person name="Chang Y."/>
            <person name="Wang Y."/>
            <person name="Mondo S."/>
            <person name="Ahrendt S."/>
            <person name="Andreopoulos W."/>
            <person name="Barry K."/>
            <person name="Beard J."/>
            <person name="Benny G.L."/>
            <person name="Blankenship S."/>
            <person name="Bonito G."/>
            <person name="Cuomo C."/>
            <person name="Desiro A."/>
            <person name="Gervers K.A."/>
            <person name="Hundley H."/>
            <person name="Kuo A."/>
            <person name="LaButti K."/>
            <person name="Lang B.F."/>
            <person name="Lipzen A."/>
            <person name="O'Donnell K."/>
            <person name="Pangilinan J."/>
            <person name="Reynolds N."/>
            <person name="Sandor L."/>
            <person name="Smith M.E."/>
            <person name="Tsang A."/>
            <person name="Grigoriev I.V."/>
            <person name="Stajich J.E."/>
            <person name="Spatafora J.W."/>
        </authorList>
    </citation>
    <scope>NUCLEOTIDE SEQUENCE</scope>
    <source>
        <strain evidence="9">RSA 2281</strain>
    </source>
</reference>
<dbReference type="EMBL" id="JAIXMP010000022">
    <property type="protein sequence ID" value="KAI9255678.1"/>
    <property type="molecule type" value="Genomic_DNA"/>
</dbReference>
<dbReference type="GO" id="GO:0016810">
    <property type="term" value="F:hydrolase activity, acting on carbon-nitrogen (but not peptide) bonds"/>
    <property type="evidence" value="ECO:0007669"/>
    <property type="project" value="InterPro"/>
</dbReference>
<dbReference type="Pfam" id="PF01522">
    <property type="entry name" value="Polysacc_deac_1"/>
    <property type="match status" value="1"/>
</dbReference>
<dbReference type="InterPro" id="IPR011330">
    <property type="entry name" value="Glyco_hydro/deAcase_b/a-brl"/>
</dbReference>
<keyword evidence="7" id="KW-0812">Transmembrane</keyword>
<dbReference type="GO" id="GO:0005975">
    <property type="term" value="P:carbohydrate metabolic process"/>
    <property type="evidence" value="ECO:0007669"/>
    <property type="project" value="InterPro"/>
</dbReference>
<dbReference type="PROSITE" id="PS51677">
    <property type="entry name" value="NODB"/>
    <property type="match status" value="1"/>
</dbReference>
<organism evidence="9 10">
    <name type="scientific">Phascolomyces articulosus</name>
    <dbReference type="NCBI Taxonomy" id="60185"/>
    <lineage>
        <taxon>Eukaryota</taxon>
        <taxon>Fungi</taxon>
        <taxon>Fungi incertae sedis</taxon>
        <taxon>Mucoromycota</taxon>
        <taxon>Mucoromycotina</taxon>
        <taxon>Mucoromycetes</taxon>
        <taxon>Mucorales</taxon>
        <taxon>Lichtheimiaceae</taxon>
        <taxon>Phascolomyces</taxon>
    </lineage>
</organism>
<evidence type="ECO:0000313" key="10">
    <source>
        <dbReference type="Proteomes" id="UP001209540"/>
    </source>
</evidence>
<feature type="region of interest" description="Disordered" evidence="6">
    <location>
        <begin position="41"/>
        <end position="233"/>
    </location>
</feature>
<proteinExistence type="predicted"/>
<dbReference type="Gene3D" id="3.20.20.370">
    <property type="entry name" value="Glycoside hydrolase/deacetylase"/>
    <property type="match status" value="1"/>
</dbReference>
<feature type="compositionally biased region" description="Polar residues" evidence="6">
    <location>
        <begin position="54"/>
        <end position="63"/>
    </location>
</feature>
<evidence type="ECO:0000256" key="6">
    <source>
        <dbReference type="SAM" id="MobiDB-lite"/>
    </source>
</evidence>
<feature type="transmembrane region" description="Helical" evidence="7">
    <location>
        <begin position="546"/>
        <end position="565"/>
    </location>
</feature>
<reference evidence="9" key="2">
    <citation type="submission" date="2023-02" db="EMBL/GenBank/DDBJ databases">
        <authorList>
            <consortium name="DOE Joint Genome Institute"/>
            <person name="Mondo S.J."/>
            <person name="Chang Y."/>
            <person name="Wang Y."/>
            <person name="Ahrendt S."/>
            <person name="Andreopoulos W."/>
            <person name="Barry K."/>
            <person name="Beard J."/>
            <person name="Benny G.L."/>
            <person name="Blankenship S."/>
            <person name="Bonito G."/>
            <person name="Cuomo C."/>
            <person name="Desiro A."/>
            <person name="Gervers K.A."/>
            <person name="Hundley H."/>
            <person name="Kuo A."/>
            <person name="LaButti K."/>
            <person name="Lang B.F."/>
            <person name="Lipzen A."/>
            <person name="O'Donnell K."/>
            <person name="Pangilinan J."/>
            <person name="Reynolds N."/>
            <person name="Sandor L."/>
            <person name="Smith M.W."/>
            <person name="Tsang A."/>
            <person name="Grigoriev I.V."/>
            <person name="Stajich J.E."/>
            <person name="Spatafora J.W."/>
        </authorList>
    </citation>
    <scope>NUCLEOTIDE SEQUENCE</scope>
    <source>
        <strain evidence="9">RSA 2281</strain>
    </source>
</reference>
<sequence>MGNRGSGKMILETYDDTTDINNDSNDTPTLPQDMQRIGVVVIPDESAKPEFSQLPESENNPTMPSMDDPKNKDVKMPPMFDDAETDLEEEDRMRMPANGSNRENRNSEKQLGSKGMEDDREFIEGALETDNTGRQRQPPSEWYSDEEKQQSMEPENTGRQRQPPSEWYSDEEKQQSMEPENTGRQRQPPSEWYSDEEKQQSMEPDNTGRQRQTSSESNGGEEKQQSMESVSGTQDSIVENIKNGDDSLHEEEIDEEFLPTKIEADANPGSEVLPPVPQVTGCRTQGQIAVTYSEGPSDATAGIVRQLNHADARASFFVNASWLYTQQYAMVVQNTYKAGHLIGMTYRVKNDDSSKLTDEELRKDIIEKAYIIETLIQVAPKYVRLHYTEPEDTRTENMLKSLGFILVGYNLDSQDYAHREVDEVYRKAFRRYKDTYDAKGSFISVQYDMPGTVKLSTVPQMVNTISDEGYTMVRLDGCLNDPKPYKKSAQSTEYVSDKFSFNTTGYHQGQNSVPQSVIDEAKQSDEELGGGNNGEATKNFGSKNMIITNNLAIFIGILGLITTIIY</sequence>
<evidence type="ECO:0000256" key="2">
    <source>
        <dbReference type="ARBA" id="ARBA00022723"/>
    </source>
</evidence>
<dbReference type="AlphaFoldDB" id="A0AAD5K8E4"/>